<dbReference type="Pfam" id="PF26571">
    <property type="entry name" value="VldE"/>
    <property type="match status" value="1"/>
</dbReference>
<evidence type="ECO:0000313" key="3">
    <source>
        <dbReference type="EMBL" id="USY23233.1"/>
    </source>
</evidence>
<protein>
    <recommendedName>
        <fullName evidence="2">ARB-07466-like C-terminal domain-containing protein</fullName>
    </recommendedName>
</protein>
<reference evidence="3" key="1">
    <citation type="submission" date="2022-06" db="EMBL/GenBank/DDBJ databases">
        <authorList>
            <person name="Ping M."/>
        </authorList>
    </citation>
    <scope>NUCLEOTIDE SEQUENCE</scope>
    <source>
        <strain evidence="3">JCM11759T</strain>
    </source>
</reference>
<proteinExistence type="predicted"/>
<feature type="coiled-coil region" evidence="1">
    <location>
        <begin position="91"/>
        <end position="128"/>
    </location>
</feature>
<evidence type="ECO:0000259" key="2">
    <source>
        <dbReference type="Pfam" id="PF26571"/>
    </source>
</evidence>
<gene>
    <name evidence="3" type="ORF">NE857_11065</name>
</gene>
<keyword evidence="1" id="KW-0175">Coiled coil</keyword>
<organism evidence="3 4">
    <name type="scientific">Nocardiopsis exhalans</name>
    <dbReference type="NCBI Taxonomy" id="163604"/>
    <lineage>
        <taxon>Bacteria</taxon>
        <taxon>Bacillati</taxon>
        <taxon>Actinomycetota</taxon>
        <taxon>Actinomycetes</taxon>
        <taxon>Streptosporangiales</taxon>
        <taxon>Nocardiopsidaceae</taxon>
        <taxon>Nocardiopsis</taxon>
    </lineage>
</organism>
<dbReference type="Gene3D" id="6.10.250.3150">
    <property type="match status" value="1"/>
</dbReference>
<evidence type="ECO:0000256" key="1">
    <source>
        <dbReference type="SAM" id="Coils"/>
    </source>
</evidence>
<evidence type="ECO:0000313" key="4">
    <source>
        <dbReference type="Proteomes" id="UP001055940"/>
    </source>
</evidence>
<dbReference type="EMBL" id="CP099837">
    <property type="protein sequence ID" value="USY23233.1"/>
    <property type="molecule type" value="Genomic_DNA"/>
</dbReference>
<keyword evidence="4" id="KW-1185">Reference proteome</keyword>
<accession>A0ABY5DJ68</accession>
<feature type="coiled-coil region" evidence="1">
    <location>
        <begin position="182"/>
        <end position="216"/>
    </location>
</feature>
<name>A0ABY5DJ68_9ACTN</name>
<feature type="domain" description="ARB-07466-like C-terminal" evidence="2">
    <location>
        <begin position="229"/>
        <end position="343"/>
    </location>
</feature>
<dbReference type="RefSeq" id="WP_184371235.1">
    <property type="nucleotide sequence ID" value="NZ_BAAAJB010000054.1"/>
</dbReference>
<dbReference type="InterPro" id="IPR058593">
    <property type="entry name" value="ARB_07466-like_C"/>
</dbReference>
<sequence>MKAGDEYADFWAPDPPARTWREVLADCAGPLPRVLPALARPGRSRVAVVSLSLLGATALTPLPASAAPAPGLLPREPESMSDLQSRAADLTEEFQGELRDMEAVIEEAERAESRAEGTRQDVRDARDQVVSLAVATYTNSGIDPSMSLFVEADPDEVIDRAVVIDYLSTTNQEKIDQLAQALSRDEVAQANAEELLAEAQEDLDALEERRTEVHALIADHPNQPMQPHNNLTPRTEQMRDLVIEEFGRGDDVGGVGCYRAVGGWVVGEHPKGRACDFMLHPSGGMPTQAEIDRGWAISEWAMENADTLGIMYIIYRQQIWDVRRGDTDWRPMSDRGNLTENHFDHVHISMF</sequence>
<dbReference type="Proteomes" id="UP001055940">
    <property type="component" value="Chromosome"/>
</dbReference>